<dbReference type="AlphaFoldDB" id="A0AAW1I4G0"/>
<evidence type="ECO:0000313" key="3">
    <source>
        <dbReference type="Proteomes" id="UP001443914"/>
    </source>
</evidence>
<proteinExistence type="predicted"/>
<dbReference type="InterPro" id="IPR012340">
    <property type="entry name" value="NA-bd_OB-fold"/>
</dbReference>
<accession>A0AAW1I4G0</accession>
<protein>
    <recommendedName>
        <fullName evidence="1">Replication factor A C-terminal domain-containing protein</fullName>
    </recommendedName>
</protein>
<evidence type="ECO:0000259" key="1">
    <source>
        <dbReference type="Pfam" id="PF08646"/>
    </source>
</evidence>
<keyword evidence="3" id="KW-1185">Reference proteome</keyword>
<dbReference type="InterPro" id="IPR013955">
    <property type="entry name" value="Rep_factor-A_C"/>
</dbReference>
<feature type="domain" description="Replication factor A C-terminal" evidence="1">
    <location>
        <begin position="52"/>
        <end position="128"/>
    </location>
</feature>
<organism evidence="2 3">
    <name type="scientific">Saponaria officinalis</name>
    <name type="common">Common soapwort</name>
    <name type="synonym">Lychnis saponaria</name>
    <dbReference type="NCBI Taxonomy" id="3572"/>
    <lineage>
        <taxon>Eukaryota</taxon>
        <taxon>Viridiplantae</taxon>
        <taxon>Streptophyta</taxon>
        <taxon>Embryophyta</taxon>
        <taxon>Tracheophyta</taxon>
        <taxon>Spermatophyta</taxon>
        <taxon>Magnoliopsida</taxon>
        <taxon>eudicotyledons</taxon>
        <taxon>Gunneridae</taxon>
        <taxon>Pentapetalae</taxon>
        <taxon>Caryophyllales</taxon>
        <taxon>Caryophyllaceae</taxon>
        <taxon>Caryophylleae</taxon>
        <taxon>Saponaria</taxon>
    </lineage>
</organism>
<dbReference type="EMBL" id="JBDFQZ010000010">
    <property type="protein sequence ID" value="KAK9684272.1"/>
    <property type="molecule type" value="Genomic_DNA"/>
</dbReference>
<dbReference type="Pfam" id="PF08646">
    <property type="entry name" value="Rep_fac-A_C"/>
    <property type="match status" value="1"/>
</dbReference>
<reference evidence="2" key="1">
    <citation type="submission" date="2024-03" db="EMBL/GenBank/DDBJ databases">
        <title>WGS assembly of Saponaria officinalis var. Norfolk2.</title>
        <authorList>
            <person name="Jenkins J."/>
            <person name="Shu S."/>
            <person name="Grimwood J."/>
            <person name="Barry K."/>
            <person name="Goodstein D."/>
            <person name="Schmutz J."/>
            <person name="Leebens-Mack J."/>
            <person name="Osbourn A."/>
        </authorList>
    </citation>
    <scope>NUCLEOTIDE SEQUENCE [LARGE SCALE GENOMIC DNA]</scope>
    <source>
        <strain evidence="2">JIC</strain>
    </source>
</reference>
<comment type="caution">
    <text evidence="2">The sequence shown here is derived from an EMBL/GenBank/DDBJ whole genome shotgun (WGS) entry which is preliminary data.</text>
</comment>
<dbReference type="Proteomes" id="UP001443914">
    <property type="component" value="Unassembled WGS sequence"/>
</dbReference>
<name>A0AAW1I4G0_SAPOF</name>
<sequence length="129" mass="15046">MSTGDIYHVQHVKMDLMSKEDVPVQKQYRLPNAKVKHLQNINMAQTYNLTEKYARYRIMAIISDGIAAVNIVLFNKEAEKVIGKPIEKLIDISEKEEGKEHVYEILRQCEGKQYTFKVKVAESKYNNER</sequence>
<dbReference type="Gene3D" id="2.40.50.140">
    <property type="entry name" value="Nucleic acid-binding proteins"/>
    <property type="match status" value="1"/>
</dbReference>
<gene>
    <name evidence="2" type="ORF">RND81_10G198100</name>
</gene>
<dbReference type="SUPFAM" id="SSF50249">
    <property type="entry name" value="Nucleic acid-binding proteins"/>
    <property type="match status" value="1"/>
</dbReference>
<evidence type="ECO:0000313" key="2">
    <source>
        <dbReference type="EMBL" id="KAK9684272.1"/>
    </source>
</evidence>